<evidence type="ECO:0000313" key="10">
    <source>
        <dbReference type="EMBL" id="PIM98536.1"/>
    </source>
</evidence>
<dbReference type="FunFam" id="1.10.10.60:FF:000154">
    <property type="entry name" value="Transcription factor SRM1"/>
    <property type="match status" value="1"/>
</dbReference>
<dbReference type="SUPFAM" id="SSF46689">
    <property type="entry name" value="Homeodomain-like"/>
    <property type="match status" value="2"/>
</dbReference>
<dbReference type="InterPro" id="IPR009057">
    <property type="entry name" value="Homeodomain-like_sf"/>
</dbReference>
<reference evidence="11" key="1">
    <citation type="journal article" date="2018" name="Gigascience">
        <title>Genome assembly of the Pink Ipe (Handroanthus impetiginosus, Bignoniaceae), a highly valued, ecologically keystone Neotropical timber forest tree.</title>
        <authorList>
            <person name="Silva-Junior O.B."/>
            <person name="Grattapaglia D."/>
            <person name="Novaes E."/>
            <person name="Collevatti R.G."/>
        </authorList>
    </citation>
    <scope>NUCLEOTIDE SEQUENCE [LARGE SCALE GENOMIC DNA]</scope>
    <source>
        <strain evidence="11">cv. UFG-1</strain>
    </source>
</reference>
<keyword evidence="2" id="KW-0217">Developmental protein</keyword>
<dbReference type="NCBIfam" id="TIGR01557">
    <property type="entry name" value="myb_SHAQKYF"/>
    <property type="match status" value="1"/>
</dbReference>
<name>A0A2G9FZN8_9LAMI</name>
<dbReference type="SMART" id="SM00717">
    <property type="entry name" value="SANT"/>
    <property type="match status" value="2"/>
</dbReference>
<dbReference type="PROSITE" id="PS50090">
    <property type="entry name" value="MYB_LIKE"/>
    <property type="match status" value="2"/>
</dbReference>
<evidence type="ECO:0000313" key="11">
    <source>
        <dbReference type="Proteomes" id="UP000231279"/>
    </source>
</evidence>
<dbReference type="PANTHER" id="PTHR44042:SF69">
    <property type="entry name" value="TRANSCRIPTION FACTOR MYB-RELATED FAMILY"/>
    <property type="match status" value="1"/>
</dbReference>
<evidence type="ECO:0000259" key="8">
    <source>
        <dbReference type="PROSITE" id="PS51293"/>
    </source>
</evidence>
<dbReference type="STRING" id="429701.A0A2G9FZN8"/>
<evidence type="ECO:0000256" key="2">
    <source>
        <dbReference type="ARBA" id="ARBA00022473"/>
    </source>
</evidence>
<evidence type="ECO:0000259" key="7">
    <source>
        <dbReference type="PROSITE" id="PS50090"/>
    </source>
</evidence>
<evidence type="ECO:0000256" key="1">
    <source>
        <dbReference type="ARBA" id="ARBA00004123"/>
    </source>
</evidence>
<dbReference type="InterPro" id="IPR017930">
    <property type="entry name" value="Myb_dom"/>
</dbReference>
<comment type="subcellular location">
    <subcellularLocation>
        <location evidence="1">Nucleus</location>
    </subcellularLocation>
</comment>
<dbReference type="Gene3D" id="1.10.10.60">
    <property type="entry name" value="Homeodomain-like"/>
    <property type="match status" value="2"/>
</dbReference>
<proteinExistence type="predicted"/>
<dbReference type="OrthoDB" id="118550at2759"/>
<dbReference type="EMBL" id="NKXS01008313">
    <property type="protein sequence ID" value="PIM98536.1"/>
    <property type="molecule type" value="Genomic_DNA"/>
</dbReference>
<dbReference type="Proteomes" id="UP000231279">
    <property type="component" value="Unassembled WGS sequence"/>
</dbReference>
<keyword evidence="6" id="KW-0539">Nucleus</keyword>
<evidence type="ECO:0000256" key="5">
    <source>
        <dbReference type="ARBA" id="ARBA00023163"/>
    </source>
</evidence>
<gene>
    <name evidence="10" type="ORF">CDL12_28983</name>
</gene>
<keyword evidence="4" id="KW-0238">DNA-binding</keyword>
<evidence type="ECO:0000256" key="3">
    <source>
        <dbReference type="ARBA" id="ARBA00023015"/>
    </source>
</evidence>
<feature type="domain" description="SANT" evidence="8">
    <location>
        <begin position="76"/>
        <end position="129"/>
    </location>
</feature>
<keyword evidence="3" id="KW-0805">Transcription regulation</keyword>
<dbReference type="InterPro" id="IPR001005">
    <property type="entry name" value="SANT/Myb"/>
</dbReference>
<dbReference type="PROSITE" id="PS51293">
    <property type="entry name" value="SANT"/>
    <property type="match status" value="1"/>
</dbReference>
<evidence type="ECO:0000256" key="4">
    <source>
        <dbReference type="ARBA" id="ARBA00023125"/>
    </source>
</evidence>
<sequence length="138" mass="15952">MSEGSGWTWEENKQFEDCLVEFGDEYPNRWSVIAARLGNKTAAEVEQHYAALLEDINAIQAGLIEPPPYAEGPKSTHGQRWTNEEHSLFLQGLEKYGRGDWRSISRNLLKTRTPQQIASYAHKYFKRQKKGEQDKPRN</sequence>
<keyword evidence="11" id="KW-1185">Reference proteome</keyword>
<dbReference type="PANTHER" id="PTHR44042">
    <property type="entry name" value="DUPLICATED HOMEODOMAIN-LIKE SUPERFAMILY PROTEIN-RELATED"/>
    <property type="match status" value="1"/>
</dbReference>
<dbReference type="InterPro" id="IPR017884">
    <property type="entry name" value="SANT_dom"/>
</dbReference>
<dbReference type="PROSITE" id="PS51294">
    <property type="entry name" value="HTH_MYB"/>
    <property type="match status" value="1"/>
</dbReference>
<keyword evidence="5" id="KW-0804">Transcription</keyword>
<dbReference type="FunFam" id="1.10.10.60:FF:000009">
    <property type="entry name" value="transcription factor MYB1R1"/>
    <property type="match status" value="1"/>
</dbReference>
<dbReference type="GO" id="GO:0003677">
    <property type="term" value="F:DNA binding"/>
    <property type="evidence" value="ECO:0007669"/>
    <property type="project" value="UniProtKB-KW"/>
</dbReference>
<dbReference type="GO" id="GO:0005634">
    <property type="term" value="C:nucleus"/>
    <property type="evidence" value="ECO:0007669"/>
    <property type="project" value="UniProtKB-SubCell"/>
</dbReference>
<protein>
    <recommendedName>
        <fullName evidence="12">Zuotin</fullName>
    </recommendedName>
</protein>
<dbReference type="CDD" id="cd00167">
    <property type="entry name" value="SANT"/>
    <property type="match status" value="2"/>
</dbReference>
<dbReference type="InterPro" id="IPR006447">
    <property type="entry name" value="Myb_dom_plants"/>
</dbReference>
<evidence type="ECO:0000259" key="9">
    <source>
        <dbReference type="PROSITE" id="PS51294"/>
    </source>
</evidence>
<dbReference type="Pfam" id="PF00249">
    <property type="entry name" value="Myb_DNA-binding"/>
    <property type="match status" value="2"/>
</dbReference>
<comment type="caution">
    <text evidence="10">The sequence shown here is derived from an EMBL/GenBank/DDBJ whole genome shotgun (WGS) entry which is preliminary data.</text>
</comment>
<feature type="domain" description="HTH myb-type" evidence="9">
    <location>
        <begin position="74"/>
        <end position="129"/>
    </location>
</feature>
<organism evidence="10 11">
    <name type="scientific">Handroanthus impetiginosus</name>
    <dbReference type="NCBI Taxonomy" id="429701"/>
    <lineage>
        <taxon>Eukaryota</taxon>
        <taxon>Viridiplantae</taxon>
        <taxon>Streptophyta</taxon>
        <taxon>Embryophyta</taxon>
        <taxon>Tracheophyta</taxon>
        <taxon>Spermatophyta</taxon>
        <taxon>Magnoliopsida</taxon>
        <taxon>eudicotyledons</taxon>
        <taxon>Gunneridae</taxon>
        <taxon>Pentapetalae</taxon>
        <taxon>asterids</taxon>
        <taxon>lamiids</taxon>
        <taxon>Lamiales</taxon>
        <taxon>Bignoniaceae</taxon>
        <taxon>Crescentiina</taxon>
        <taxon>Tabebuia alliance</taxon>
        <taxon>Handroanthus</taxon>
    </lineage>
</organism>
<dbReference type="AlphaFoldDB" id="A0A2G9FZN8"/>
<feature type="domain" description="Myb-like" evidence="7">
    <location>
        <begin position="80"/>
        <end position="125"/>
    </location>
</feature>
<dbReference type="GO" id="GO:0048262">
    <property type="term" value="P:determination of dorsal/ventral asymmetry"/>
    <property type="evidence" value="ECO:0007669"/>
    <property type="project" value="UniProtKB-ARBA"/>
</dbReference>
<accession>A0A2G9FZN8</accession>
<evidence type="ECO:0008006" key="12">
    <source>
        <dbReference type="Google" id="ProtNLM"/>
    </source>
</evidence>
<feature type="domain" description="Myb-like" evidence="7">
    <location>
        <begin position="7"/>
        <end position="53"/>
    </location>
</feature>
<evidence type="ECO:0000256" key="6">
    <source>
        <dbReference type="ARBA" id="ARBA00023242"/>
    </source>
</evidence>
<dbReference type="GO" id="GO:0009908">
    <property type="term" value="P:flower development"/>
    <property type="evidence" value="ECO:0007669"/>
    <property type="project" value="UniProtKB-ARBA"/>
</dbReference>